<comment type="similarity">
    <text evidence="5">Belongs to the glycosyl hydrolase 5 (cellulase A) family.</text>
</comment>
<protein>
    <recommendedName>
        <fullName evidence="2">mannan endo-1,4-beta-mannosidase</fullName>
        <ecNumber evidence="2">3.2.1.78</ecNumber>
    </recommendedName>
</protein>
<comment type="caution">
    <text evidence="8">The sequence shown here is derived from an EMBL/GenBank/DDBJ whole genome shotgun (WGS) entry which is preliminary data.</text>
</comment>
<dbReference type="InterPro" id="IPR001547">
    <property type="entry name" value="Glyco_hydro_5"/>
</dbReference>
<dbReference type="PANTHER" id="PTHR31451">
    <property type="match status" value="1"/>
</dbReference>
<dbReference type="InterPro" id="IPR017853">
    <property type="entry name" value="GH"/>
</dbReference>
<evidence type="ECO:0000259" key="7">
    <source>
        <dbReference type="Pfam" id="PF00150"/>
    </source>
</evidence>
<keyword evidence="4 5" id="KW-0326">Glycosidase</keyword>
<dbReference type="Gene3D" id="3.20.20.80">
    <property type="entry name" value="Glycosidases"/>
    <property type="match status" value="1"/>
</dbReference>
<keyword evidence="6" id="KW-0812">Transmembrane</keyword>
<evidence type="ECO:0000256" key="4">
    <source>
        <dbReference type="ARBA" id="ARBA00023295"/>
    </source>
</evidence>
<keyword evidence="3 5" id="KW-0378">Hydrolase</keyword>
<dbReference type="SUPFAM" id="SSF51445">
    <property type="entry name" value="(Trans)glycosidases"/>
    <property type="match status" value="1"/>
</dbReference>
<evidence type="ECO:0000256" key="5">
    <source>
        <dbReference type="RuleBase" id="RU361153"/>
    </source>
</evidence>
<proteinExistence type="inferred from homology"/>
<keyword evidence="6" id="KW-1133">Transmembrane helix</keyword>
<accession>A0ABW5N6W2</accession>
<reference evidence="9" key="1">
    <citation type="journal article" date="2019" name="Int. J. Syst. Evol. Microbiol.">
        <title>The Global Catalogue of Microorganisms (GCM) 10K type strain sequencing project: providing services to taxonomists for standard genome sequencing and annotation.</title>
        <authorList>
            <consortium name="The Broad Institute Genomics Platform"/>
            <consortium name="The Broad Institute Genome Sequencing Center for Infectious Disease"/>
            <person name="Wu L."/>
            <person name="Ma J."/>
        </authorList>
    </citation>
    <scope>NUCLEOTIDE SEQUENCE [LARGE SCALE GENOMIC DNA]</scope>
    <source>
        <strain evidence="9">KCTC 42423</strain>
    </source>
</reference>
<evidence type="ECO:0000256" key="3">
    <source>
        <dbReference type="ARBA" id="ARBA00022801"/>
    </source>
</evidence>
<dbReference type="RefSeq" id="WP_176027460.1">
    <property type="nucleotide sequence ID" value="NZ_JBHSJV010000001.1"/>
</dbReference>
<dbReference type="InterPro" id="IPR045053">
    <property type="entry name" value="MAN-like"/>
</dbReference>
<evidence type="ECO:0000313" key="9">
    <source>
        <dbReference type="Proteomes" id="UP001597459"/>
    </source>
</evidence>
<evidence type="ECO:0000256" key="6">
    <source>
        <dbReference type="SAM" id="Phobius"/>
    </source>
</evidence>
<feature type="transmembrane region" description="Helical" evidence="6">
    <location>
        <begin position="7"/>
        <end position="28"/>
    </location>
</feature>
<name>A0ABW5N6W2_9FLAO</name>
<feature type="domain" description="Glycoside hydrolase family 5" evidence="7">
    <location>
        <begin position="252"/>
        <end position="475"/>
    </location>
</feature>
<dbReference type="Proteomes" id="UP001597459">
    <property type="component" value="Unassembled WGS sequence"/>
</dbReference>
<keyword evidence="9" id="KW-1185">Reference proteome</keyword>
<organism evidence="8 9">
    <name type="scientific">Aquimarina hainanensis</name>
    <dbReference type="NCBI Taxonomy" id="1578017"/>
    <lineage>
        <taxon>Bacteria</taxon>
        <taxon>Pseudomonadati</taxon>
        <taxon>Bacteroidota</taxon>
        <taxon>Flavobacteriia</taxon>
        <taxon>Flavobacteriales</taxon>
        <taxon>Flavobacteriaceae</taxon>
        <taxon>Aquimarina</taxon>
    </lineage>
</organism>
<evidence type="ECO:0000256" key="1">
    <source>
        <dbReference type="ARBA" id="ARBA00001678"/>
    </source>
</evidence>
<dbReference type="InterPro" id="IPR018087">
    <property type="entry name" value="Glyco_hydro_5_CS"/>
</dbReference>
<sequence length="515" mass="60638">MKRWNRAIYIFLIGIGFTAVIAIVLLGLSKVFSFLNTGADRSSMLHISMKKDFVYLPTVSWRAQDNPGREVDSQTLTNISNDYLSAWYVRNVSYQTNDSTGIDQYYTKSARKNLINNINYNKKMKNRIEATTLQHHLFLEFYSADGQTVVFTDKDVKEYQRVYRNKDFMMDTELTSTYKVVMLLEDGFWRIRHIVKDKLETIQDSIEVNKKAAVKGDTLLVNNYPYTVKGINYYPKDAPWNMYGDTFDVEVIEKDFEIIKEAGLNTIRIFVPYQEFGKEKVKIEKLEKLTKVLDLAEKKAIKVVVTLFDFYGDYSVLDWTVTHRHVEQLVRAYKDHKAILAWDIKNEPDLDFDSRTKEAVVAWLREMIRQIRRYDPNHLITIGWYDMQSSLILEKEVDFLSFHYYGDIKEFSQQYDTLQTKTSKPLVLQEYGLSSSKGLWNPFGATQEDQAIYYKDFHKILREKDVHVMSWTLYDFDKIPTSVVGRLPWRKHKQKFFGFIDTKGNKKPAFQFISR</sequence>
<comment type="catalytic activity">
    <reaction evidence="1">
        <text>Random hydrolysis of (1-&gt;4)-beta-D-mannosidic linkages in mannans, galactomannans and glucomannans.</text>
        <dbReference type="EC" id="3.2.1.78"/>
    </reaction>
</comment>
<evidence type="ECO:0000313" key="8">
    <source>
        <dbReference type="EMBL" id="MFD2590871.1"/>
    </source>
</evidence>
<dbReference type="EMBL" id="JBHULX010000013">
    <property type="protein sequence ID" value="MFD2590871.1"/>
    <property type="molecule type" value="Genomic_DNA"/>
</dbReference>
<evidence type="ECO:0000256" key="2">
    <source>
        <dbReference type="ARBA" id="ARBA00012706"/>
    </source>
</evidence>
<dbReference type="EC" id="3.2.1.78" evidence="2"/>
<dbReference type="PROSITE" id="PS00659">
    <property type="entry name" value="GLYCOSYL_HYDROL_F5"/>
    <property type="match status" value="1"/>
</dbReference>
<gene>
    <name evidence="8" type="ORF">ACFSTE_08525</name>
</gene>
<keyword evidence="6" id="KW-0472">Membrane</keyword>
<dbReference type="Pfam" id="PF00150">
    <property type="entry name" value="Cellulase"/>
    <property type="match status" value="1"/>
</dbReference>